<gene>
    <name evidence="3" type="ORF">CCMP2556_LOCUS35570</name>
</gene>
<feature type="compositionally biased region" description="Basic and acidic residues" evidence="1">
    <location>
        <begin position="274"/>
        <end position="289"/>
    </location>
</feature>
<evidence type="ECO:0000256" key="1">
    <source>
        <dbReference type="SAM" id="MobiDB-lite"/>
    </source>
</evidence>
<name>A0ABP0PBK0_9DINO</name>
<proteinExistence type="predicted"/>
<comment type="caution">
    <text evidence="3">The sequence shown here is derived from an EMBL/GenBank/DDBJ whole genome shotgun (WGS) entry which is preliminary data.</text>
</comment>
<sequence length="289" mass="31993">MCWHLARTLVVSICAELAQRLVVPSLCAVTPSRGAADMPRQTSCLRLIVLGASALILLRPVAFTSAGGRGRVARAAEGGAAVVTAEDEYTEMMRKKKEETLDAIQKAAEQDAPVGEDLGKFWVNQPGQLSFEIQFNRGDRVRDLRTVIEKVTGIPPEAQELRANGEMVDKEGQFLEAMDLSDIWVMDDRDDSPERGEWNPDPEEDMSLVGSPLKIGTYIFSAILTIFWVTQVAGVNPYGNWPEGPRLDWSQVPEDLRPGNTPIQRPQALTVEPEQEKKMIEQRNKLPAA</sequence>
<dbReference type="Proteomes" id="UP001642484">
    <property type="component" value="Unassembled WGS sequence"/>
</dbReference>
<protein>
    <recommendedName>
        <fullName evidence="2">Ubiquitin-like domain-containing protein</fullName>
    </recommendedName>
</protein>
<dbReference type="InterPro" id="IPR029071">
    <property type="entry name" value="Ubiquitin-like_domsf"/>
</dbReference>
<evidence type="ECO:0000259" key="2">
    <source>
        <dbReference type="PROSITE" id="PS50053"/>
    </source>
</evidence>
<feature type="region of interest" description="Disordered" evidence="1">
    <location>
        <begin position="249"/>
        <end position="289"/>
    </location>
</feature>
<accession>A0ABP0PBK0</accession>
<keyword evidence="4" id="KW-1185">Reference proteome</keyword>
<dbReference type="Pfam" id="PF14560">
    <property type="entry name" value="Ubiquitin_2"/>
    <property type="match status" value="1"/>
</dbReference>
<dbReference type="PROSITE" id="PS50053">
    <property type="entry name" value="UBIQUITIN_2"/>
    <property type="match status" value="1"/>
</dbReference>
<dbReference type="InterPro" id="IPR000626">
    <property type="entry name" value="Ubiquitin-like_dom"/>
</dbReference>
<evidence type="ECO:0000313" key="3">
    <source>
        <dbReference type="EMBL" id="CAK9072309.1"/>
    </source>
</evidence>
<dbReference type="SUPFAM" id="SSF54236">
    <property type="entry name" value="Ubiquitin-like"/>
    <property type="match status" value="1"/>
</dbReference>
<dbReference type="EMBL" id="CAXAMN010022729">
    <property type="protein sequence ID" value="CAK9072309.1"/>
    <property type="molecule type" value="Genomic_DNA"/>
</dbReference>
<reference evidence="3 4" key="1">
    <citation type="submission" date="2024-02" db="EMBL/GenBank/DDBJ databases">
        <authorList>
            <person name="Chen Y."/>
            <person name="Shah S."/>
            <person name="Dougan E. K."/>
            <person name="Thang M."/>
            <person name="Chan C."/>
        </authorList>
    </citation>
    <scope>NUCLEOTIDE SEQUENCE [LARGE SCALE GENOMIC DNA]</scope>
</reference>
<organism evidence="3 4">
    <name type="scientific">Durusdinium trenchii</name>
    <dbReference type="NCBI Taxonomy" id="1381693"/>
    <lineage>
        <taxon>Eukaryota</taxon>
        <taxon>Sar</taxon>
        <taxon>Alveolata</taxon>
        <taxon>Dinophyceae</taxon>
        <taxon>Suessiales</taxon>
        <taxon>Symbiodiniaceae</taxon>
        <taxon>Durusdinium</taxon>
    </lineage>
</organism>
<evidence type="ECO:0000313" key="4">
    <source>
        <dbReference type="Proteomes" id="UP001642484"/>
    </source>
</evidence>
<feature type="domain" description="Ubiquitin-like" evidence="2">
    <location>
        <begin position="123"/>
        <end position="182"/>
    </location>
</feature>
<dbReference type="Gene3D" id="3.10.20.90">
    <property type="entry name" value="Phosphatidylinositol 3-kinase Catalytic Subunit, Chain A, domain 1"/>
    <property type="match status" value="1"/>
</dbReference>